<dbReference type="Proteomes" id="UP000606115">
    <property type="component" value="Unassembled WGS sequence"/>
</dbReference>
<feature type="domain" description="Transcription regulator PadR N-terminal" evidence="1">
    <location>
        <begin position="19"/>
        <end position="91"/>
    </location>
</feature>
<comment type="caution">
    <text evidence="2">The sequence shown here is derived from an EMBL/GenBank/DDBJ whole genome shotgun (WGS) entry which is preliminary data.</text>
</comment>
<dbReference type="InterPro" id="IPR036388">
    <property type="entry name" value="WH-like_DNA-bd_sf"/>
</dbReference>
<dbReference type="SUPFAM" id="SSF46785">
    <property type="entry name" value="Winged helix' DNA-binding domain"/>
    <property type="match status" value="1"/>
</dbReference>
<gene>
    <name evidence="2" type="ORF">GCM10007173_07860</name>
</gene>
<dbReference type="EMBL" id="BMKX01000001">
    <property type="protein sequence ID" value="GGJ51711.1"/>
    <property type="molecule type" value="Genomic_DNA"/>
</dbReference>
<evidence type="ECO:0000313" key="3">
    <source>
        <dbReference type="Proteomes" id="UP000606115"/>
    </source>
</evidence>
<keyword evidence="3" id="KW-1185">Reference proteome</keyword>
<dbReference type="PANTHER" id="PTHR33169">
    <property type="entry name" value="PADR-FAMILY TRANSCRIPTIONAL REGULATOR"/>
    <property type="match status" value="1"/>
</dbReference>
<proteinExistence type="predicted"/>
<dbReference type="RefSeq" id="WP_096255155.1">
    <property type="nucleotide sequence ID" value="NZ_BMKX01000001.1"/>
</dbReference>
<dbReference type="GeneID" id="303303178"/>
<sequence length="100" mass="11343">MNANKTVHQVKRSTLPVIILNQLMNEPAHGYALLSKLEEHGLTGIKSGTLYPLLRVMEESGDIVSEWEITDRGPARKTFRITSQGQTTLQEVRTWLRQIT</sequence>
<dbReference type="InterPro" id="IPR036390">
    <property type="entry name" value="WH_DNA-bd_sf"/>
</dbReference>
<evidence type="ECO:0000259" key="1">
    <source>
        <dbReference type="Pfam" id="PF03551"/>
    </source>
</evidence>
<dbReference type="PANTHER" id="PTHR33169:SF14">
    <property type="entry name" value="TRANSCRIPTIONAL REGULATOR RV3488"/>
    <property type="match status" value="1"/>
</dbReference>
<name>A0ABQ2DAF6_9MICC</name>
<dbReference type="Pfam" id="PF03551">
    <property type="entry name" value="PadR"/>
    <property type="match status" value="1"/>
</dbReference>
<dbReference type="InterPro" id="IPR052509">
    <property type="entry name" value="Metal_resp_DNA-bind_regulator"/>
</dbReference>
<accession>A0ABQ2DAF6</accession>
<reference evidence="3" key="1">
    <citation type="journal article" date="2019" name="Int. J. Syst. Evol. Microbiol.">
        <title>The Global Catalogue of Microorganisms (GCM) 10K type strain sequencing project: providing services to taxonomists for standard genome sequencing and annotation.</title>
        <authorList>
            <consortium name="The Broad Institute Genomics Platform"/>
            <consortium name="The Broad Institute Genome Sequencing Center for Infectious Disease"/>
            <person name="Wu L."/>
            <person name="Ma J."/>
        </authorList>
    </citation>
    <scope>NUCLEOTIDE SEQUENCE [LARGE SCALE GENOMIC DNA]</scope>
    <source>
        <strain evidence="3">CGMCC 1.3685</strain>
    </source>
</reference>
<protein>
    <submittedName>
        <fullName evidence="2">PadR family transcriptional regulator</fullName>
    </submittedName>
</protein>
<organism evidence="2 3">
    <name type="scientific">Glutamicibacter ardleyensis</name>
    <dbReference type="NCBI Taxonomy" id="225894"/>
    <lineage>
        <taxon>Bacteria</taxon>
        <taxon>Bacillati</taxon>
        <taxon>Actinomycetota</taxon>
        <taxon>Actinomycetes</taxon>
        <taxon>Micrococcales</taxon>
        <taxon>Micrococcaceae</taxon>
        <taxon>Glutamicibacter</taxon>
    </lineage>
</organism>
<evidence type="ECO:0000313" key="2">
    <source>
        <dbReference type="EMBL" id="GGJ51711.1"/>
    </source>
</evidence>
<dbReference type="Gene3D" id="1.10.10.10">
    <property type="entry name" value="Winged helix-like DNA-binding domain superfamily/Winged helix DNA-binding domain"/>
    <property type="match status" value="1"/>
</dbReference>
<dbReference type="InterPro" id="IPR005149">
    <property type="entry name" value="Tscrpt_reg_PadR_N"/>
</dbReference>